<keyword evidence="3" id="KW-1185">Reference proteome</keyword>
<dbReference type="SUPFAM" id="SSF47413">
    <property type="entry name" value="lambda repressor-like DNA-binding domains"/>
    <property type="match status" value="1"/>
</dbReference>
<dbReference type="Gene3D" id="1.10.260.40">
    <property type="entry name" value="lambda repressor-like DNA-binding domains"/>
    <property type="match status" value="1"/>
</dbReference>
<proteinExistence type="predicted"/>
<name>A0A8J6PIF1_9FIRM</name>
<comment type="caution">
    <text evidence="2">The sequence shown here is derived from an EMBL/GenBank/DDBJ whole genome shotgun (WGS) entry which is preliminary data.</text>
</comment>
<accession>A0A8J6PIF1</accession>
<sequence>MRKILFGKNKNIIHDHLKKIRKERGLSQEELAAKLQVMNVNIDQQMISKIENNSRMVADYELFCLCRVLHTEPNDLMGEIETL</sequence>
<dbReference type="Pfam" id="PF01381">
    <property type="entry name" value="HTH_3"/>
    <property type="match status" value="1"/>
</dbReference>
<dbReference type="EMBL" id="JACRTL010000002">
    <property type="protein sequence ID" value="MBC8610685.1"/>
    <property type="molecule type" value="Genomic_DNA"/>
</dbReference>
<evidence type="ECO:0000313" key="2">
    <source>
        <dbReference type="EMBL" id="MBC8610685.1"/>
    </source>
</evidence>
<feature type="domain" description="HTH cro/C1-type" evidence="1">
    <location>
        <begin position="17"/>
        <end position="76"/>
    </location>
</feature>
<dbReference type="Proteomes" id="UP000632659">
    <property type="component" value="Unassembled WGS sequence"/>
</dbReference>
<dbReference type="InterPro" id="IPR001387">
    <property type="entry name" value="Cro/C1-type_HTH"/>
</dbReference>
<protein>
    <submittedName>
        <fullName evidence="2">Helix-turn-helix transcriptional regulator</fullName>
    </submittedName>
</protein>
<dbReference type="CDD" id="cd00093">
    <property type="entry name" value="HTH_XRE"/>
    <property type="match status" value="1"/>
</dbReference>
<dbReference type="InterPro" id="IPR010982">
    <property type="entry name" value="Lambda_DNA-bd_dom_sf"/>
</dbReference>
<gene>
    <name evidence="2" type="ORF">H8702_06045</name>
</gene>
<dbReference type="AlphaFoldDB" id="A0A8J6PIF1"/>
<dbReference type="RefSeq" id="WP_187536387.1">
    <property type="nucleotide sequence ID" value="NZ_JACRTL010000002.1"/>
</dbReference>
<reference evidence="2" key="1">
    <citation type="submission" date="2020-08" db="EMBL/GenBank/DDBJ databases">
        <title>Genome public.</title>
        <authorList>
            <person name="Liu C."/>
            <person name="Sun Q."/>
        </authorList>
    </citation>
    <scope>NUCLEOTIDE SEQUENCE</scope>
    <source>
        <strain evidence="2">NSJ-15</strain>
    </source>
</reference>
<dbReference type="SMART" id="SM00530">
    <property type="entry name" value="HTH_XRE"/>
    <property type="match status" value="1"/>
</dbReference>
<evidence type="ECO:0000259" key="1">
    <source>
        <dbReference type="PROSITE" id="PS50943"/>
    </source>
</evidence>
<evidence type="ECO:0000313" key="3">
    <source>
        <dbReference type="Proteomes" id="UP000632659"/>
    </source>
</evidence>
<dbReference type="GO" id="GO:0003677">
    <property type="term" value="F:DNA binding"/>
    <property type="evidence" value="ECO:0007669"/>
    <property type="project" value="InterPro"/>
</dbReference>
<dbReference type="PROSITE" id="PS50943">
    <property type="entry name" value="HTH_CROC1"/>
    <property type="match status" value="1"/>
</dbReference>
<organism evidence="2 3">
    <name type="scientific">Massiliimalia timonensis</name>
    <dbReference type="NCBI Taxonomy" id="1987501"/>
    <lineage>
        <taxon>Bacteria</taxon>
        <taxon>Bacillati</taxon>
        <taxon>Bacillota</taxon>
        <taxon>Clostridia</taxon>
        <taxon>Eubacteriales</taxon>
        <taxon>Oscillospiraceae</taxon>
        <taxon>Massiliimalia</taxon>
    </lineage>
</organism>